<dbReference type="InterPro" id="IPR000385">
    <property type="entry name" value="MoaA_NifB_PqqE_Fe-S-bd_CS"/>
</dbReference>
<dbReference type="GO" id="GO:0046872">
    <property type="term" value="F:metal ion binding"/>
    <property type="evidence" value="ECO:0007669"/>
    <property type="project" value="UniProtKB-KW"/>
</dbReference>
<dbReference type="SFLD" id="SFLDS00029">
    <property type="entry name" value="Radical_SAM"/>
    <property type="match status" value="1"/>
</dbReference>
<evidence type="ECO:0000313" key="9">
    <source>
        <dbReference type="EMBL" id="CAB1220234.1"/>
    </source>
</evidence>
<dbReference type="NCBIfam" id="TIGR04085">
    <property type="entry name" value="rSAM_more_4Fe4S"/>
    <property type="match status" value="1"/>
</dbReference>
<keyword evidence="4" id="KW-0479">Metal-binding</keyword>
<dbReference type="GO" id="GO:0032324">
    <property type="term" value="P:molybdopterin cofactor biosynthetic process"/>
    <property type="evidence" value="ECO:0007669"/>
    <property type="project" value="UniProtKB-ARBA"/>
</dbReference>
<sequence>MEIKLNNSNKFKIIEIDNTHYRDLFLLKSDDINLVISLETFNILKLLKEKGKAKIANLSKELKELIKHNLVICSDANLDISSSLYIWLHLTDECNLDCKYCYIPSLHSKNKIRDGFFEKLAEVIIRDKSKYNEVNLKLAGGEPFLTLKSWKIGFNFFVKELRENGIALNIRVITNLTIINDEIINFIKNYRINLSFSIDSLNSENSRIFYRKNVNSSAKVLENLKILNNSGITPSAMITVDKSNYKSVKDLVEYLIDNDIVFRISDDKGDSNFTNEFEFALNQTIDLLNKAAKNDKDIMYKFLISDLNTLYPKAEPCSMGKTGTAIYMNGDIFFCHTEFGTENKLGNLWSINSLDETIRSGYHKHLNLSSDCDKCSCRAICAGGCPLYRVNGKSPQCTTYQNIIRNVVELYEKCE</sequence>
<dbReference type="GO" id="GO:0016491">
    <property type="term" value="F:oxidoreductase activity"/>
    <property type="evidence" value="ECO:0007669"/>
    <property type="project" value="InterPro"/>
</dbReference>
<dbReference type="GO" id="GO:0051539">
    <property type="term" value="F:4 iron, 4 sulfur cluster binding"/>
    <property type="evidence" value="ECO:0007669"/>
    <property type="project" value="UniProtKB-KW"/>
</dbReference>
<accession>A0A811GF98</accession>
<dbReference type="SFLD" id="SFLDG01384">
    <property type="entry name" value="thioether_bond_formation_requi"/>
    <property type="match status" value="1"/>
</dbReference>
<organism evidence="9 10">
    <name type="scientific">Acinetobacter bouvetii</name>
    <dbReference type="NCBI Taxonomy" id="202951"/>
    <lineage>
        <taxon>Bacteria</taxon>
        <taxon>Pseudomonadati</taxon>
        <taxon>Pseudomonadota</taxon>
        <taxon>Gammaproteobacteria</taxon>
        <taxon>Moraxellales</taxon>
        <taxon>Moraxellaceae</taxon>
        <taxon>Acinetobacter</taxon>
    </lineage>
</organism>
<dbReference type="PROSITE" id="PS01305">
    <property type="entry name" value="MOAA_NIFB_PQQE"/>
    <property type="match status" value="1"/>
</dbReference>
<dbReference type="SFLD" id="SFLDG01386">
    <property type="entry name" value="main_SPASM_domain-containing"/>
    <property type="match status" value="1"/>
</dbReference>
<dbReference type="EMBL" id="CADDTS010000042">
    <property type="protein sequence ID" value="CAB1220234.1"/>
    <property type="molecule type" value="Genomic_DNA"/>
</dbReference>
<dbReference type="PROSITE" id="PS51918">
    <property type="entry name" value="RADICAL_SAM"/>
    <property type="match status" value="1"/>
</dbReference>
<reference evidence="9 10" key="1">
    <citation type="submission" date="2020-02" db="EMBL/GenBank/DDBJ databases">
        <authorList>
            <person name="Chaudhuri R."/>
        </authorList>
    </citation>
    <scope>NUCLEOTIDE SEQUENCE [LARGE SCALE GENOMIC DNA]</scope>
    <source>
        <strain evidence="9">SFB21</strain>
    </source>
</reference>
<feature type="domain" description="Radical SAM core" evidence="8">
    <location>
        <begin position="78"/>
        <end position="310"/>
    </location>
</feature>
<dbReference type="InterPro" id="IPR006638">
    <property type="entry name" value="Elp3/MiaA/NifB-like_rSAM"/>
</dbReference>
<evidence type="ECO:0000256" key="3">
    <source>
        <dbReference type="ARBA" id="ARBA00022691"/>
    </source>
</evidence>
<dbReference type="SMART" id="SM00729">
    <property type="entry name" value="Elp3"/>
    <property type="match status" value="1"/>
</dbReference>
<evidence type="ECO:0000313" key="10">
    <source>
        <dbReference type="Proteomes" id="UP000489961"/>
    </source>
</evidence>
<dbReference type="SFLD" id="SFLDG01067">
    <property type="entry name" value="SPASM/twitch_domain_containing"/>
    <property type="match status" value="1"/>
</dbReference>
<evidence type="ECO:0000256" key="6">
    <source>
        <dbReference type="ARBA" id="ARBA00023014"/>
    </source>
</evidence>
<evidence type="ECO:0000256" key="5">
    <source>
        <dbReference type="ARBA" id="ARBA00023004"/>
    </source>
</evidence>
<gene>
    <name evidence="9" type="primary">albA</name>
    <name evidence="9" type="ORF">SFB21_2571</name>
</gene>
<evidence type="ECO:0000259" key="8">
    <source>
        <dbReference type="PROSITE" id="PS51918"/>
    </source>
</evidence>
<keyword evidence="5" id="KW-0408">Iron</keyword>
<comment type="similarity">
    <text evidence="7">Belongs to the radical SAM superfamily. Anaerobic sulfatase-maturating enzyme family.</text>
</comment>
<evidence type="ECO:0000256" key="1">
    <source>
        <dbReference type="ARBA" id="ARBA00001966"/>
    </source>
</evidence>
<keyword evidence="6" id="KW-0411">Iron-sulfur</keyword>
<dbReference type="AlphaFoldDB" id="A0A811GF98"/>
<dbReference type="CDD" id="cd01335">
    <property type="entry name" value="Radical_SAM"/>
    <property type="match status" value="1"/>
</dbReference>
<name>A0A811GF98_9GAMM</name>
<dbReference type="Gene3D" id="3.20.20.70">
    <property type="entry name" value="Aldolase class I"/>
    <property type="match status" value="1"/>
</dbReference>
<evidence type="ECO:0000256" key="4">
    <source>
        <dbReference type="ARBA" id="ARBA00022723"/>
    </source>
</evidence>
<evidence type="ECO:0000256" key="2">
    <source>
        <dbReference type="ARBA" id="ARBA00022485"/>
    </source>
</evidence>
<keyword evidence="3" id="KW-0949">S-adenosyl-L-methionine</keyword>
<dbReference type="InterPro" id="IPR058240">
    <property type="entry name" value="rSAM_sf"/>
</dbReference>
<dbReference type="InterPro" id="IPR013785">
    <property type="entry name" value="Aldolase_TIM"/>
</dbReference>
<evidence type="ECO:0000256" key="7">
    <source>
        <dbReference type="ARBA" id="ARBA00023601"/>
    </source>
</evidence>
<dbReference type="InterPro" id="IPR007197">
    <property type="entry name" value="rSAM"/>
</dbReference>
<dbReference type="PANTHER" id="PTHR43273:SF3">
    <property type="entry name" value="ANAEROBIC SULFATASE-MATURATING ENZYME HOMOLOG ASLB-RELATED"/>
    <property type="match status" value="1"/>
</dbReference>
<dbReference type="InterPro" id="IPR023867">
    <property type="entry name" value="Sulphatase_maturase_rSAM"/>
</dbReference>
<protein>
    <submittedName>
        <fullName evidence="9">Antilisterial bacteriocin subtilosin biosynthesis protein AlbA</fullName>
    </submittedName>
</protein>
<proteinExistence type="inferred from homology"/>
<dbReference type="SUPFAM" id="SSF102114">
    <property type="entry name" value="Radical SAM enzymes"/>
    <property type="match status" value="1"/>
</dbReference>
<comment type="cofactor">
    <cofactor evidence="1">
        <name>[4Fe-4S] cluster</name>
        <dbReference type="ChEBI" id="CHEBI:49883"/>
    </cofactor>
</comment>
<dbReference type="InterPro" id="IPR023885">
    <property type="entry name" value="4Fe4S-binding_SPASM_dom"/>
</dbReference>
<keyword evidence="2" id="KW-0004">4Fe-4S</keyword>
<comment type="caution">
    <text evidence="9">The sequence shown here is derived from an EMBL/GenBank/DDBJ whole genome shotgun (WGS) entry which is preliminary data.</text>
</comment>
<dbReference type="PANTHER" id="PTHR43273">
    <property type="entry name" value="ANAEROBIC SULFATASE-MATURATING ENZYME HOMOLOG ASLB-RELATED"/>
    <property type="match status" value="1"/>
</dbReference>
<dbReference type="Proteomes" id="UP000489961">
    <property type="component" value="Unassembled WGS sequence"/>
</dbReference>
<dbReference type="RefSeq" id="WP_005137646.1">
    <property type="nucleotide sequence ID" value="NZ_CADDTS010000042.1"/>
</dbReference>
<dbReference type="Pfam" id="PF04055">
    <property type="entry name" value="Radical_SAM"/>
    <property type="match status" value="1"/>
</dbReference>